<reference evidence="1" key="2">
    <citation type="submission" date="2023-04" db="EMBL/GenBank/DDBJ databases">
        <authorList>
            <person name="Bruccoleri R.E."/>
            <person name="Oakeley E.J."/>
            <person name="Faust A.-M."/>
            <person name="Dessus-Babus S."/>
            <person name="Altorfer M."/>
            <person name="Burckhardt D."/>
            <person name="Oertli M."/>
            <person name="Naumann U."/>
            <person name="Petersen F."/>
            <person name="Wong J."/>
        </authorList>
    </citation>
    <scope>NUCLEOTIDE SEQUENCE</scope>
    <source>
        <strain evidence="1">GSM-AAB239-AS_SAM_17_03QT</strain>
        <tissue evidence="1">Leaf</tissue>
    </source>
</reference>
<dbReference type="EMBL" id="JANAVB010036616">
    <property type="protein sequence ID" value="KAJ6803194.1"/>
    <property type="molecule type" value="Genomic_DNA"/>
</dbReference>
<accession>A0AAX6EGN1</accession>
<sequence>MRCCQIPIIPSSFRRHSWPTIVNFLLSSASSEAAINW</sequence>
<protein>
    <submittedName>
        <fullName evidence="1">Uncharacterized protein</fullName>
    </submittedName>
</protein>
<comment type="caution">
    <text evidence="1">The sequence shown here is derived from an EMBL/GenBank/DDBJ whole genome shotgun (WGS) entry which is preliminary data.</text>
</comment>
<organism evidence="1 2">
    <name type="scientific">Iris pallida</name>
    <name type="common">Sweet iris</name>
    <dbReference type="NCBI Taxonomy" id="29817"/>
    <lineage>
        <taxon>Eukaryota</taxon>
        <taxon>Viridiplantae</taxon>
        <taxon>Streptophyta</taxon>
        <taxon>Embryophyta</taxon>
        <taxon>Tracheophyta</taxon>
        <taxon>Spermatophyta</taxon>
        <taxon>Magnoliopsida</taxon>
        <taxon>Liliopsida</taxon>
        <taxon>Asparagales</taxon>
        <taxon>Iridaceae</taxon>
        <taxon>Iridoideae</taxon>
        <taxon>Irideae</taxon>
        <taxon>Iris</taxon>
    </lineage>
</organism>
<proteinExistence type="predicted"/>
<gene>
    <name evidence="1" type="ORF">M6B38_108645</name>
</gene>
<reference evidence="1" key="1">
    <citation type="journal article" date="2023" name="GigaByte">
        <title>Genome assembly of the bearded iris, Iris pallida Lam.</title>
        <authorList>
            <person name="Bruccoleri R.E."/>
            <person name="Oakeley E.J."/>
            <person name="Faust A.M.E."/>
            <person name="Altorfer M."/>
            <person name="Dessus-Babus S."/>
            <person name="Burckhardt D."/>
            <person name="Oertli M."/>
            <person name="Naumann U."/>
            <person name="Petersen F."/>
            <person name="Wong J."/>
        </authorList>
    </citation>
    <scope>NUCLEOTIDE SEQUENCE</scope>
    <source>
        <strain evidence="1">GSM-AAB239-AS_SAM_17_03QT</strain>
    </source>
</reference>
<evidence type="ECO:0000313" key="2">
    <source>
        <dbReference type="Proteomes" id="UP001140949"/>
    </source>
</evidence>
<dbReference type="AlphaFoldDB" id="A0AAX6EGN1"/>
<dbReference type="Proteomes" id="UP001140949">
    <property type="component" value="Unassembled WGS sequence"/>
</dbReference>
<name>A0AAX6EGN1_IRIPA</name>
<keyword evidence="2" id="KW-1185">Reference proteome</keyword>
<evidence type="ECO:0000313" key="1">
    <source>
        <dbReference type="EMBL" id="KAJ6803194.1"/>
    </source>
</evidence>